<evidence type="ECO:0000256" key="1">
    <source>
        <dbReference type="SAM" id="MobiDB-lite"/>
    </source>
</evidence>
<feature type="compositionally biased region" description="Basic residues" evidence="1">
    <location>
        <begin position="61"/>
        <end position="80"/>
    </location>
</feature>
<dbReference type="AlphaFoldDB" id="A0A9Q0G9N2"/>
<dbReference type="PANTHER" id="PTHR36751">
    <property type="entry name" value="F3E22.8 PROTEIN"/>
    <property type="match status" value="1"/>
</dbReference>
<organism evidence="2 3">
    <name type="scientific">Turnera subulata</name>
    <dbReference type="NCBI Taxonomy" id="218843"/>
    <lineage>
        <taxon>Eukaryota</taxon>
        <taxon>Viridiplantae</taxon>
        <taxon>Streptophyta</taxon>
        <taxon>Embryophyta</taxon>
        <taxon>Tracheophyta</taxon>
        <taxon>Spermatophyta</taxon>
        <taxon>Magnoliopsida</taxon>
        <taxon>eudicotyledons</taxon>
        <taxon>Gunneridae</taxon>
        <taxon>Pentapetalae</taxon>
        <taxon>rosids</taxon>
        <taxon>fabids</taxon>
        <taxon>Malpighiales</taxon>
        <taxon>Passifloraceae</taxon>
        <taxon>Turnera</taxon>
    </lineage>
</organism>
<gene>
    <name evidence="2" type="ORF">Tsubulata_011702</name>
</gene>
<proteinExistence type="predicted"/>
<feature type="region of interest" description="Disordered" evidence="1">
    <location>
        <begin position="51"/>
        <end position="85"/>
    </location>
</feature>
<dbReference type="Proteomes" id="UP001141552">
    <property type="component" value="Unassembled WGS sequence"/>
</dbReference>
<dbReference type="PANTHER" id="PTHR36751:SF1">
    <property type="entry name" value="F3E22.8 PROTEIN"/>
    <property type="match status" value="1"/>
</dbReference>
<dbReference type="EMBL" id="JAKUCV010001823">
    <property type="protein sequence ID" value="KAJ4844970.1"/>
    <property type="molecule type" value="Genomic_DNA"/>
</dbReference>
<comment type="caution">
    <text evidence="2">The sequence shown here is derived from an EMBL/GenBank/DDBJ whole genome shotgun (WGS) entry which is preliminary data.</text>
</comment>
<evidence type="ECO:0000313" key="2">
    <source>
        <dbReference type="EMBL" id="KAJ4844970.1"/>
    </source>
</evidence>
<protein>
    <submittedName>
        <fullName evidence="2">Uncharacterized protein</fullName>
    </submittedName>
</protein>
<sequence length="198" mass="20917">MQIYLIADTAAAAAESGLGFANLLLQRQTLTLSPDPSSGIPQISAAPAIFDAVAPPPVKSRPSRTARRNKRRSRQKRRIRRGVDYSGDSGADYGFFVGGGGGIGDGDGDGPFGGGGGGSGGSWGRGSGWNFGGFGGQNSEEPPSKSDFDWFVYEVIYWIALSSCVHFAFKKFARMLMDGVAVDDDNREKVPGRLSSIC</sequence>
<dbReference type="OrthoDB" id="1914074at2759"/>
<keyword evidence="3" id="KW-1185">Reference proteome</keyword>
<reference evidence="2" key="1">
    <citation type="submission" date="2022-02" db="EMBL/GenBank/DDBJ databases">
        <authorList>
            <person name="Henning P.M."/>
            <person name="McCubbin A.G."/>
            <person name="Shore J.S."/>
        </authorList>
    </citation>
    <scope>NUCLEOTIDE SEQUENCE</scope>
    <source>
        <strain evidence="2">F60SS</strain>
        <tissue evidence="2">Leaves</tissue>
    </source>
</reference>
<accession>A0A9Q0G9N2</accession>
<evidence type="ECO:0000313" key="3">
    <source>
        <dbReference type="Proteomes" id="UP001141552"/>
    </source>
</evidence>
<reference evidence="2" key="2">
    <citation type="journal article" date="2023" name="Plants (Basel)">
        <title>Annotation of the Turnera subulata (Passifloraceae) Draft Genome Reveals the S-Locus Evolved after the Divergence of Turneroideae from Passifloroideae in a Stepwise Manner.</title>
        <authorList>
            <person name="Henning P.M."/>
            <person name="Roalson E.H."/>
            <person name="Mir W."/>
            <person name="McCubbin A.G."/>
            <person name="Shore J.S."/>
        </authorList>
    </citation>
    <scope>NUCLEOTIDE SEQUENCE</scope>
    <source>
        <strain evidence="2">F60SS</strain>
    </source>
</reference>
<name>A0A9Q0G9N2_9ROSI</name>